<dbReference type="PANTHER" id="PTHR43798">
    <property type="entry name" value="MONOACYLGLYCEROL LIPASE"/>
    <property type="match status" value="1"/>
</dbReference>
<accession>J3PDB4</accession>
<dbReference type="AlphaFoldDB" id="J3PDB4"/>
<reference evidence="4" key="5">
    <citation type="submission" date="2018-04" db="UniProtKB">
        <authorList>
            <consortium name="EnsemblFungi"/>
        </authorList>
    </citation>
    <scope>IDENTIFICATION</scope>
    <source>
        <strain evidence="4">R3-111a-1</strain>
    </source>
</reference>
<dbReference type="STRING" id="644352.J3PDB4"/>
<evidence type="ECO:0000313" key="4">
    <source>
        <dbReference type="EnsemblFungi" id="EJT70459"/>
    </source>
</evidence>
<feature type="domain" description="AB hydrolase-1" evidence="2">
    <location>
        <begin position="108"/>
        <end position="237"/>
    </location>
</feature>
<dbReference type="eggNOG" id="ENOG502S1BG">
    <property type="taxonomic scope" value="Eukaryota"/>
</dbReference>
<dbReference type="HOGENOM" id="CLU_020336_11_1_1"/>
<dbReference type="GO" id="GO:0016020">
    <property type="term" value="C:membrane"/>
    <property type="evidence" value="ECO:0007669"/>
    <property type="project" value="TreeGrafter"/>
</dbReference>
<dbReference type="InterPro" id="IPR050266">
    <property type="entry name" value="AB_hydrolase_sf"/>
</dbReference>
<dbReference type="SUPFAM" id="SSF53474">
    <property type="entry name" value="alpha/beta-Hydrolases"/>
    <property type="match status" value="1"/>
</dbReference>
<evidence type="ECO:0000259" key="2">
    <source>
        <dbReference type="Pfam" id="PF00561"/>
    </source>
</evidence>
<evidence type="ECO:0000313" key="3">
    <source>
        <dbReference type="EMBL" id="EJT70459.1"/>
    </source>
</evidence>
<keyword evidence="5" id="KW-1185">Reference proteome</keyword>
<dbReference type="PANTHER" id="PTHR43798:SF33">
    <property type="entry name" value="HYDROLASE, PUTATIVE (AFU_ORTHOLOGUE AFUA_2G14860)-RELATED"/>
    <property type="match status" value="1"/>
</dbReference>
<dbReference type="GO" id="GO:0046464">
    <property type="term" value="P:acylglycerol catabolic process"/>
    <property type="evidence" value="ECO:0007669"/>
    <property type="project" value="TreeGrafter"/>
</dbReference>
<dbReference type="Proteomes" id="UP000006039">
    <property type="component" value="Unassembled WGS sequence"/>
</dbReference>
<sequence length="463" mass="48983">MLATALVCARKVSPCVLAGAAFVTVVSVLGAAVVRGRGGRLGGANGAKEPSPTFWIDAPREPQSQVVSAHEAGSLPYPQDALPGGRDAETPYGTIRVFEWGPEDGERVLLLHGISTPCLALGGIAHTLVESGYRVMLFDFFGRGYSDTPAGLSFDLRLYSSQILLVLASSSLPWTGDGGFHLMGYSLGGGVAASFASYFPHMLRSLTLVAGGGLIRRAHASWTSKLLYSSGILPNWLLERLIRSRLMPAKQQLGRHPRPEDCGPGPTAPPEQPAALAEADMLLADLRAPGRGDVRPHGNSDASGGDSFDNAVLPNGATVASVMEWQLRNHAGFVRAFMSTLNHGPIFEERETWRRLGSRLAERRHPRAGSNGTGHQKLEPGLTGGKVLLVLGASDPVIVMDELVPDATNVLGPDGLQTVVLDAGHEVAIVKGPEVAMAAMQFWEQSAKPTNSPKDSLASTFGI</sequence>
<dbReference type="GeneID" id="20351940"/>
<reference evidence="3" key="3">
    <citation type="submission" date="2010-09" db="EMBL/GenBank/DDBJ databases">
        <title>Annotation of Gaeumannomyces graminis var. tritici R3-111a-1.</title>
        <authorList>
            <consortium name="The Broad Institute Genome Sequencing Platform"/>
            <person name="Ma L.-J."/>
            <person name="Dead R."/>
            <person name="Young S.K."/>
            <person name="Zeng Q."/>
            <person name="Gargeya S."/>
            <person name="Fitzgerald M."/>
            <person name="Haas B."/>
            <person name="Abouelleil A."/>
            <person name="Alvarado L."/>
            <person name="Arachchi H.M."/>
            <person name="Berlin A."/>
            <person name="Brown A."/>
            <person name="Chapman S.B."/>
            <person name="Chen Z."/>
            <person name="Dunbar C."/>
            <person name="Freedman E."/>
            <person name="Gearin G."/>
            <person name="Gellesch M."/>
            <person name="Goldberg J."/>
            <person name="Griggs A."/>
            <person name="Gujja S."/>
            <person name="Heiman D."/>
            <person name="Howarth C."/>
            <person name="Larson L."/>
            <person name="Lui A."/>
            <person name="MacDonald P.J.P."/>
            <person name="Mehta T."/>
            <person name="Montmayeur A."/>
            <person name="Murphy C."/>
            <person name="Neiman D."/>
            <person name="Pearson M."/>
            <person name="Priest M."/>
            <person name="Roberts A."/>
            <person name="Saif S."/>
            <person name="Shea T."/>
            <person name="Shenoy N."/>
            <person name="Sisk P."/>
            <person name="Stolte C."/>
            <person name="Sykes S."/>
            <person name="Yandava C."/>
            <person name="Wortman J."/>
            <person name="Nusbaum C."/>
            <person name="Birren B."/>
        </authorList>
    </citation>
    <scope>NUCLEOTIDE SEQUENCE</scope>
    <source>
        <strain evidence="3">R3-111a-1</strain>
    </source>
</reference>
<reference evidence="3" key="2">
    <citation type="submission" date="2010-07" db="EMBL/GenBank/DDBJ databases">
        <authorList>
            <consortium name="The Broad Institute Genome Sequencing Platform"/>
            <consortium name="Broad Institute Genome Sequencing Center for Infectious Disease"/>
            <person name="Ma L.-J."/>
            <person name="Dead R."/>
            <person name="Young S."/>
            <person name="Zeng Q."/>
            <person name="Koehrsen M."/>
            <person name="Alvarado L."/>
            <person name="Berlin A."/>
            <person name="Chapman S.B."/>
            <person name="Chen Z."/>
            <person name="Freedman E."/>
            <person name="Gellesch M."/>
            <person name="Goldberg J."/>
            <person name="Griggs A."/>
            <person name="Gujja S."/>
            <person name="Heilman E.R."/>
            <person name="Heiman D."/>
            <person name="Hepburn T."/>
            <person name="Howarth C."/>
            <person name="Jen D."/>
            <person name="Larson L."/>
            <person name="Mehta T."/>
            <person name="Neiman D."/>
            <person name="Pearson M."/>
            <person name="Roberts A."/>
            <person name="Saif S."/>
            <person name="Shea T."/>
            <person name="Shenoy N."/>
            <person name="Sisk P."/>
            <person name="Stolte C."/>
            <person name="Sykes S."/>
            <person name="Walk T."/>
            <person name="White J."/>
            <person name="Yandava C."/>
            <person name="Haas B."/>
            <person name="Nusbaum C."/>
            <person name="Birren B."/>
        </authorList>
    </citation>
    <scope>NUCLEOTIDE SEQUENCE</scope>
    <source>
        <strain evidence="3">R3-111a-1</strain>
    </source>
</reference>
<feature type="region of interest" description="Disordered" evidence="1">
    <location>
        <begin position="250"/>
        <end position="272"/>
    </location>
</feature>
<reference evidence="4" key="4">
    <citation type="journal article" date="2015" name="G3 (Bethesda)">
        <title>Genome sequences of three phytopathogenic species of the Magnaporthaceae family of fungi.</title>
        <authorList>
            <person name="Okagaki L.H."/>
            <person name="Nunes C.C."/>
            <person name="Sailsbery J."/>
            <person name="Clay B."/>
            <person name="Brown D."/>
            <person name="John T."/>
            <person name="Oh Y."/>
            <person name="Young N."/>
            <person name="Fitzgerald M."/>
            <person name="Haas B.J."/>
            <person name="Zeng Q."/>
            <person name="Young S."/>
            <person name="Adiconis X."/>
            <person name="Fan L."/>
            <person name="Levin J.Z."/>
            <person name="Mitchell T.K."/>
            <person name="Okubara P.A."/>
            <person name="Farman M.L."/>
            <person name="Kohn L.M."/>
            <person name="Birren B."/>
            <person name="Ma L.-J."/>
            <person name="Dean R.A."/>
        </authorList>
    </citation>
    <scope>NUCLEOTIDE SEQUENCE</scope>
    <source>
        <strain evidence="4">R3-111a-1</strain>
    </source>
</reference>
<dbReference type="VEuPathDB" id="FungiDB:GGTG_11482"/>
<feature type="region of interest" description="Disordered" evidence="1">
    <location>
        <begin position="288"/>
        <end position="310"/>
    </location>
</feature>
<dbReference type="EnsemblFungi" id="EJT70459">
    <property type="protein sequence ID" value="EJT70459"/>
    <property type="gene ID" value="GGTG_11482"/>
</dbReference>
<gene>
    <name evidence="4" type="primary">20351940</name>
    <name evidence="3" type="ORF">GGTG_11482</name>
</gene>
<evidence type="ECO:0000313" key="5">
    <source>
        <dbReference type="Proteomes" id="UP000006039"/>
    </source>
</evidence>
<name>J3PDB4_GAET3</name>
<dbReference type="InterPro" id="IPR029058">
    <property type="entry name" value="AB_hydrolase_fold"/>
</dbReference>
<dbReference type="InterPro" id="IPR000073">
    <property type="entry name" value="AB_hydrolase_1"/>
</dbReference>
<protein>
    <recommendedName>
        <fullName evidence="2">AB hydrolase-1 domain-containing protein</fullName>
    </recommendedName>
</protein>
<dbReference type="Gene3D" id="3.40.50.1820">
    <property type="entry name" value="alpha/beta hydrolase"/>
    <property type="match status" value="1"/>
</dbReference>
<organism evidence="3">
    <name type="scientific">Gaeumannomyces tritici (strain R3-111a-1)</name>
    <name type="common">Wheat and barley take-all root rot fungus</name>
    <name type="synonym">Gaeumannomyces graminis var. tritici</name>
    <dbReference type="NCBI Taxonomy" id="644352"/>
    <lineage>
        <taxon>Eukaryota</taxon>
        <taxon>Fungi</taxon>
        <taxon>Dikarya</taxon>
        <taxon>Ascomycota</taxon>
        <taxon>Pezizomycotina</taxon>
        <taxon>Sordariomycetes</taxon>
        <taxon>Sordariomycetidae</taxon>
        <taxon>Magnaporthales</taxon>
        <taxon>Magnaporthaceae</taxon>
        <taxon>Gaeumannomyces</taxon>
    </lineage>
</organism>
<proteinExistence type="predicted"/>
<dbReference type="GO" id="GO:0047372">
    <property type="term" value="F:monoacylglycerol lipase activity"/>
    <property type="evidence" value="ECO:0007669"/>
    <property type="project" value="TreeGrafter"/>
</dbReference>
<dbReference type="OrthoDB" id="408373at2759"/>
<feature type="compositionally biased region" description="Basic and acidic residues" evidence="1">
    <location>
        <begin position="288"/>
        <end position="298"/>
    </location>
</feature>
<dbReference type="Pfam" id="PF00561">
    <property type="entry name" value="Abhydrolase_1"/>
    <property type="match status" value="1"/>
</dbReference>
<dbReference type="PRINTS" id="PR00111">
    <property type="entry name" value="ABHYDROLASE"/>
</dbReference>
<dbReference type="RefSeq" id="XP_009227637.1">
    <property type="nucleotide sequence ID" value="XM_009229373.1"/>
</dbReference>
<dbReference type="EMBL" id="GL385401">
    <property type="protein sequence ID" value="EJT70459.1"/>
    <property type="molecule type" value="Genomic_DNA"/>
</dbReference>
<reference evidence="5" key="1">
    <citation type="submission" date="2010-07" db="EMBL/GenBank/DDBJ databases">
        <title>The genome sequence of Gaeumannomyces graminis var. tritici strain R3-111a-1.</title>
        <authorList>
            <consortium name="The Broad Institute Genome Sequencing Platform"/>
            <person name="Ma L.-J."/>
            <person name="Dead R."/>
            <person name="Young S."/>
            <person name="Zeng Q."/>
            <person name="Koehrsen M."/>
            <person name="Alvarado L."/>
            <person name="Berlin A."/>
            <person name="Chapman S.B."/>
            <person name="Chen Z."/>
            <person name="Freedman E."/>
            <person name="Gellesch M."/>
            <person name="Goldberg J."/>
            <person name="Griggs A."/>
            <person name="Gujja S."/>
            <person name="Heilman E.R."/>
            <person name="Heiman D."/>
            <person name="Hepburn T."/>
            <person name="Howarth C."/>
            <person name="Jen D."/>
            <person name="Larson L."/>
            <person name="Mehta T."/>
            <person name="Neiman D."/>
            <person name="Pearson M."/>
            <person name="Roberts A."/>
            <person name="Saif S."/>
            <person name="Shea T."/>
            <person name="Shenoy N."/>
            <person name="Sisk P."/>
            <person name="Stolte C."/>
            <person name="Sykes S."/>
            <person name="Walk T."/>
            <person name="White J."/>
            <person name="Yandava C."/>
            <person name="Haas B."/>
            <person name="Nusbaum C."/>
            <person name="Birren B."/>
        </authorList>
    </citation>
    <scope>NUCLEOTIDE SEQUENCE [LARGE SCALE GENOMIC DNA]</scope>
    <source>
        <strain evidence="5">R3-111a-1</strain>
    </source>
</reference>
<evidence type="ECO:0000256" key="1">
    <source>
        <dbReference type="SAM" id="MobiDB-lite"/>
    </source>
</evidence>